<keyword evidence="8 11" id="KW-0648">Protein biosynthesis</keyword>
<evidence type="ECO:0000256" key="9">
    <source>
        <dbReference type="ARBA" id="ARBA00023146"/>
    </source>
</evidence>
<evidence type="ECO:0000259" key="13">
    <source>
        <dbReference type="SMART" id="SM00836"/>
    </source>
</evidence>
<accession>A0A7I8D1R6</accession>
<dbReference type="PANTHER" id="PTHR11956:SF5">
    <property type="entry name" value="ARGININE--TRNA LIGASE, CYTOPLASMIC"/>
    <property type="match status" value="1"/>
</dbReference>
<evidence type="ECO:0000256" key="11">
    <source>
        <dbReference type="HAMAP-Rule" id="MF_00123"/>
    </source>
</evidence>
<evidence type="ECO:0000256" key="10">
    <source>
        <dbReference type="ARBA" id="ARBA00049339"/>
    </source>
</evidence>
<dbReference type="InterPro" id="IPR035684">
    <property type="entry name" value="ArgRS_core"/>
</dbReference>
<proteinExistence type="inferred from homology"/>
<dbReference type="InterPro" id="IPR014729">
    <property type="entry name" value="Rossmann-like_a/b/a_fold"/>
</dbReference>
<dbReference type="RefSeq" id="WP_215532881.1">
    <property type="nucleotide sequence ID" value="NZ_AP023321.1"/>
</dbReference>
<sequence length="565" mass="62929">MSYVVKKATDSIRASILSAVEKAGEAGQLTPSQAELPAFIVEIPGDTSHGDFATNAAMVFARTFRMAPRKIAEILTQNIALDGYLDRVEIAGPGFINFFVNPQYYADVLLDVSDKGENYGRSDYGKGEKVMVEFVSANPTGPMHIGNARGGALGDVLASVLDMAGYNAYREFYVNDAGNQIEKFGMSLEARYLQIYKGEDQIPFPEDGYHGADIKERAQQFADQEGEQYVDLPSDQRRAALVAFALPKNVEGLKADLGRYRIEYDNWFHESLLHEDGELTATINLMKEKGLTYEKEGALWYKATEHGGEKDEVLIRQNGNPTYFAADIAYHYNKFAVRGFDRCINVWGADHHGHVARLKGALDAIGLDGSKLDIVLMQLVHLMQDGEPVRVSKRTGKSITLSTLLDEIPVDAARFFFNMREANTQMDFDLTLAVEQSSQNPVYYVQYAHARICSILKNLAAEGITPRTCSQEELMMLNTPEELELIRHLASLTGTIVDAAKAYDPARITRYVTDLATLFHKFYNSCRVKGENEPLMQARLSLCLAVRQVVANILRMLKISAPQVM</sequence>
<evidence type="ECO:0000313" key="16">
    <source>
        <dbReference type="Proteomes" id="UP000593890"/>
    </source>
</evidence>
<evidence type="ECO:0000256" key="5">
    <source>
        <dbReference type="ARBA" id="ARBA00022598"/>
    </source>
</evidence>
<dbReference type="NCBIfam" id="TIGR00456">
    <property type="entry name" value="argS"/>
    <property type="match status" value="1"/>
</dbReference>
<keyword evidence="5 11" id="KW-0436">Ligase</keyword>
<gene>
    <name evidence="11" type="primary">argS</name>
    <name evidence="15" type="ORF">C12CBH8_13970</name>
</gene>
<name>A0A7I8D1R6_9FIRM</name>
<dbReference type="EMBL" id="AP023321">
    <property type="protein sequence ID" value="BCI60758.1"/>
    <property type="molecule type" value="Genomic_DNA"/>
</dbReference>
<evidence type="ECO:0000256" key="2">
    <source>
        <dbReference type="ARBA" id="ARBA00005594"/>
    </source>
</evidence>
<dbReference type="Gene3D" id="3.40.50.620">
    <property type="entry name" value="HUPs"/>
    <property type="match status" value="1"/>
</dbReference>
<dbReference type="GO" id="GO:0004814">
    <property type="term" value="F:arginine-tRNA ligase activity"/>
    <property type="evidence" value="ECO:0007669"/>
    <property type="project" value="UniProtKB-UniRule"/>
</dbReference>
<dbReference type="SUPFAM" id="SSF52374">
    <property type="entry name" value="Nucleotidylyl transferase"/>
    <property type="match status" value="1"/>
</dbReference>
<keyword evidence="6 11" id="KW-0547">Nucleotide-binding</keyword>
<evidence type="ECO:0000256" key="6">
    <source>
        <dbReference type="ARBA" id="ARBA00022741"/>
    </source>
</evidence>
<keyword evidence="16" id="KW-1185">Reference proteome</keyword>
<dbReference type="InterPro" id="IPR001278">
    <property type="entry name" value="Arg-tRNA-ligase"/>
</dbReference>
<dbReference type="Pfam" id="PF05746">
    <property type="entry name" value="DALR_1"/>
    <property type="match status" value="1"/>
</dbReference>
<dbReference type="FunFam" id="1.10.730.10:FF:000008">
    <property type="entry name" value="Arginine--tRNA ligase"/>
    <property type="match status" value="1"/>
</dbReference>
<dbReference type="SUPFAM" id="SSF55190">
    <property type="entry name" value="Arginyl-tRNA synthetase (ArgRS), N-terminal 'additional' domain"/>
    <property type="match status" value="1"/>
</dbReference>
<dbReference type="PRINTS" id="PR01038">
    <property type="entry name" value="TRNASYNTHARG"/>
</dbReference>
<dbReference type="Proteomes" id="UP000593890">
    <property type="component" value="Chromosome"/>
</dbReference>
<evidence type="ECO:0000256" key="7">
    <source>
        <dbReference type="ARBA" id="ARBA00022840"/>
    </source>
</evidence>
<keyword evidence="9 11" id="KW-0030">Aminoacyl-tRNA synthetase</keyword>
<dbReference type="Pfam" id="PF03485">
    <property type="entry name" value="Arg_tRNA_synt_N"/>
    <property type="match status" value="1"/>
</dbReference>
<dbReference type="InterPro" id="IPR036695">
    <property type="entry name" value="Arg-tRNA-synth_N_sf"/>
</dbReference>
<dbReference type="GO" id="GO:0005737">
    <property type="term" value="C:cytoplasm"/>
    <property type="evidence" value="ECO:0007669"/>
    <property type="project" value="UniProtKB-SubCell"/>
</dbReference>
<evidence type="ECO:0000256" key="8">
    <source>
        <dbReference type="ARBA" id="ARBA00022917"/>
    </source>
</evidence>
<evidence type="ECO:0000256" key="12">
    <source>
        <dbReference type="RuleBase" id="RU363038"/>
    </source>
</evidence>
<dbReference type="Pfam" id="PF00750">
    <property type="entry name" value="tRNA-synt_1d"/>
    <property type="match status" value="1"/>
</dbReference>
<protein>
    <recommendedName>
        <fullName evidence="11">Arginine--tRNA ligase</fullName>
        <ecNumber evidence="11">6.1.1.19</ecNumber>
    </recommendedName>
    <alternativeName>
        <fullName evidence="11">Arginyl-tRNA synthetase</fullName>
        <shortName evidence="11">ArgRS</shortName>
    </alternativeName>
</protein>
<organism evidence="15 16">
    <name type="scientific">Solibaculum mannosilyticum</name>
    <dbReference type="NCBI Taxonomy" id="2780922"/>
    <lineage>
        <taxon>Bacteria</taxon>
        <taxon>Bacillati</taxon>
        <taxon>Bacillota</taxon>
        <taxon>Clostridia</taxon>
        <taxon>Eubacteriales</taxon>
        <taxon>Oscillospiraceae</taxon>
        <taxon>Solibaculum</taxon>
    </lineage>
</organism>
<dbReference type="InterPro" id="IPR009080">
    <property type="entry name" value="tRNAsynth_Ia_anticodon-bd"/>
</dbReference>
<evidence type="ECO:0000256" key="3">
    <source>
        <dbReference type="ARBA" id="ARBA00011245"/>
    </source>
</evidence>
<dbReference type="InterPro" id="IPR005148">
    <property type="entry name" value="Arg-tRNA-synth_N"/>
</dbReference>
<comment type="catalytic activity">
    <reaction evidence="10 11">
        <text>tRNA(Arg) + L-arginine + ATP = L-arginyl-tRNA(Arg) + AMP + diphosphate</text>
        <dbReference type="Rhea" id="RHEA:20301"/>
        <dbReference type="Rhea" id="RHEA-COMP:9658"/>
        <dbReference type="Rhea" id="RHEA-COMP:9673"/>
        <dbReference type="ChEBI" id="CHEBI:30616"/>
        <dbReference type="ChEBI" id="CHEBI:32682"/>
        <dbReference type="ChEBI" id="CHEBI:33019"/>
        <dbReference type="ChEBI" id="CHEBI:78442"/>
        <dbReference type="ChEBI" id="CHEBI:78513"/>
        <dbReference type="ChEBI" id="CHEBI:456215"/>
        <dbReference type="EC" id="6.1.1.19"/>
    </reaction>
</comment>
<dbReference type="GO" id="GO:0006420">
    <property type="term" value="P:arginyl-tRNA aminoacylation"/>
    <property type="evidence" value="ECO:0007669"/>
    <property type="project" value="UniProtKB-UniRule"/>
</dbReference>
<dbReference type="SUPFAM" id="SSF47323">
    <property type="entry name" value="Anticodon-binding domain of a subclass of class I aminoacyl-tRNA synthetases"/>
    <property type="match status" value="1"/>
</dbReference>
<dbReference type="SMART" id="SM00836">
    <property type="entry name" value="DALR_1"/>
    <property type="match status" value="1"/>
</dbReference>
<evidence type="ECO:0000256" key="1">
    <source>
        <dbReference type="ARBA" id="ARBA00004496"/>
    </source>
</evidence>
<dbReference type="GO" id="GO:0005524">
    <property type="term" value="F:ATP binding"/>
    <property type="evidence" value="ECO:0007669"/>
    <property type="project" value="UniProtKB-UniRule"/>
</dbReference>
<dbReference type="KEGG" id="sman:C12CBH8_13970"/>
<dbReference type="PROSITE" id="PS00178">
    <property type="entry name" value="AA_TRNA_LIGASE_I"/>
    <property type="match status" value="1"/>
</dbReference>
<dbReference type="CDD" id="cd00671">
    <property type="entry name" value="ArgRS_core"/>
    <property type="match status" value="1"/>
</dbReference>
<dbReference type="Gene3D" id="3.30.1360.70">
    <property type="entry name" value="Arginyl tRNA synthetase N-terminal domain"/>
    <property type="match status" value="1"/>
</dbReference>
<evidence type="ECO:0000259" key="14">
    <source>
        <dbReference type="SMART" id="SM01016"/>
    </source>
</evidence>
<dbReference type="HAMAP" id="MF_00123">
    <property type="entry name" value="Arg_tRNA_synth"/>
    <property type="match status" value="1"/>
</dbReference>
<dbReference type="InterPro" id="IPR008909">
    <property type="entry name" value="DALR_anticod-bd"/>
</dbReference>
<dbReference type="EC" id="6.1.1.19" evidence="11"/>
<dbReference type="FunFam" id="3.30.1360.70:FF:000003">
    <property type="entry name" value="Arginine--tRNA ligase"/>
    <property type="match status" value="1"/>
</dbReference>
<feature type="domain" description="Arginyl tRNA synthetase N-terminal" evidence="14">
    <location>
        <begin position="10"/>
        <end position="100"/>
    </location>
</feature>
<evidence type="ECO:0000256" key="4">
    <source>
        <dbReference type="ARBA" id="ARBA00022490"/>
    </source>
</evidence>
<dbReference type="InterPro" id="IPR001412">
    <property type="entry name" value="aa-tRNA-synth_I_CS"/>
</dbReference>
<dbReference type="PANTHER" id="PTHR11956">
    <property type="entry name" value="ARGINYL-TRNA SYNTHETASE"/>
    <property type="match status" value="1"/>
</dbReference>
<comment type="similarity">
    <text evidence="2 11 12">Belongs to the class-I aminoacyl-tRNA synthetase family.</text>
</comment>
<keyword evidence="7 11" id="KW-0067">ATP-binding</keyword>
<feature type="domain" description="DALR anticodon binding" evidence="13">
    <location>
        <begin position="445"/>
        <end position="565"/>
    </location>
</feature>
<evidence type="ECO:0000313" key="15">
    <source>
        <dbReference type="EMBL" id="BCI60758.1"/>
    </source>
</evidence>
<comment type="subcellular location">
    <subcellularLocation>
        <location evidence="1 11">Cytoplasm</location>
    </subcellularLocation>
</comment>
<dbReference type="FunFam" id="3.40.50.620:FF:000062">
    <property type="entry name" value="Arginine--tRNA ligase"/>
    <property type="match status" value="1"/>
</dbReference>
<dbReference type="AlphaFoldDB" id="A0A7I8D1R6"/>
<reference evidence="16" key="1">
    <citation type="submission" date="2020-07" db="EMBL/GenBank/DDBJ databases">
        <title>Complete genome sequencing of Clostridia bacterium strain 12CBH8.</title>
        <authorList>
            <person name="Sakamoto M."/>
            <person name="Murakami T."/>
            <person name="Mori H."/>
        </authorList>
    </citation>
    <scope>NUCLEOTIDE SEQUENCE [LARGE SCALE GENOMIC DNA]</scope>
    <source>
        <strain evidence="16">12CBH8</strain>
    </source>
</reference>
<dbReference type="SMART" id="SM01016">
    <property type="entry name" value="Arg_tRNA_synt_N"/>
    <property type="match status" value="1"/>
</dbReference>
<keyword evidence="4 11" id="KW-0963">Cytoplasm</keyword>
<dbReference type="Gene3D" id="1.10.730.10">
    <property type="entry name" value="Isoleucyl-tRNA Synthetase, Domain 1"/>
    <property type="match status" value="1"/>
</dbReference>
<comment type="subunit">
    <text evidence="3 11">Monomer.</text>
</comment>
<feature type="short sequence motif" description="'HIGH' region" evidence="11">
    <location>
        <begin position="137"/>
        <end position="147"/>
    </location>
</feature>